<dbReference type="PROSITE" id="PS50071">
    <property type="entry name" value="HOMEOBOX_2"/>
    <property type="match status" value="1"/>
</dbReference>
<evidence type="ECO:0000256" key="1">
    <source>
        <dbReference type="ARBA" id="ARBA00004123"/>
    </source>
</evidence>
<protein>
    <recommendedName>
        <fullName evidence="10">Homeobox-leucine zipper protein</fullName>
    </recommendedName>
    <alternativeName>
        <fullName evidence="10">HD-ZIP protein</fullName>
    </alternativeName>
    <alternativeName>
        <fullName evidence="10">Homeodomain transcription factor</fullName>
    </alternativeName>
</protein>
<dbReference type="Proteomes" id="UP000823674">
    <property type="component" value="Chromosome A01"/>
</dbReference>
<evidence type="ECO:0000256" key="3">
    <source>
        <dbReference type="ARBA" id="ARBA00023125"/>
    </source>
</evidence>
<evidence type="ECO:0000256" key="7">
    <source>
        <dbReference type="ARBA" id="ARBA00025748"/>
    </source>
</evidence>
<dbReference type="PRINTS" id="PR00031">
    <property type="entry name" value="HTHREPRESSR"/>
</dbReference>
<evidence type="ECO:0000256" key="6">
    <source>
        <dbReference type="ARBA" id="ARBA00023242"/>
    </source>
</evidence>
<evidence type="ECO:0000256" key="10">
    <source>
        <dbReference type="RuleBase" id="RU369038"/>
    </source>
</evidence>
<evidence type="ECO:0000256" key="11">
    <source>
        <dbReference type="SAM" id="Coils"/>
    </source>
</evidence>
<comment type="similarity">
    <text evidence="7 10">Belongs to the HD-ZIP homeobox family. Class I subfamily.</text>
</comment>
<dbReference type="SMART" id="SM00389">
    <property type="entry name" value="HOX"/>
    <property type="match status" value="1"/>
</dbReference>
<dbReference type="PANTHER" id="PTHR24326">
    <property type="entry name" value="HOMEOBOX-LEUCINE ZIPPER PROTEIN"/>
    <property type="match status" value="1"/>
</dbReference>
<evidence type="ECO:0000256" key="4">
    <source>
        <dbReference type="ARBA" id="ARBA00023155"/>
    </source>
</evidence>
<dbReference type="SUPFAM" id="SSF46689">
    <property type="entry name" value="Homeodomain-like"/>
    <property type="match status" value="1"/>
</dbReference>
<accession>A0ABQ7P444</accession>
<dbReference type="InterPro" id="IPR017970">
    <property type="entry name" value="Homeobox_CS"/>
</dbReference>
<dbReference type="InterPro" id="IPR003106">
    <property type="entry name" value="Leu_zip_homeo"/>
</dbReference>
<keyword evidence="3 8" id="KW-0238">DNA-binding</keyword>
<feature type="coiled-coil region" evidence="11">
    <location>
        <begin position="116"/>
        <end position="164"/>
    </location>
</feature>
<evidence type="ECO:0000313" key="14">
    <source>
        <dbReference type="Proteomes" id="UP000823674"/>
    </source>
</evidence>
<evidence type="ECO:0000256" key="5">
    <source>
        <dbReference type="ARBA" id="ARBA00023163"/>
    </source>
</evidence>
<dbReference type="EMBL" id="JADBGQ010000001">
    <property type="protein sequence ID" value="KAG5416639.1"/>
    <property type="molecule type" value="Genomic_DNA"/>
</dbReference>
<dbReference type="Pfam" id="PF02183">
    <property type="entry name" value="HALZ"/>
    <property type="match status" value="1"/>
</dbReference>
<evidence type="ECO:0000313" key="13">
    <source>
        <dbReference type="EMBL" id="KAG5416639.1"/>
    </source>
</evidence>
<dbReference type="InterPro" id="IPR009057">
    <property type="entry name" value="Homeodomain-like_sf"/>
</dbReference>
<name>A0ABQ7P444_BRACM</name>
<keyword evidence="14" id="KW-1185">Reference proteome</keyword>
<organism evidence="13 14">
    <name type="scientific">Brassica rapa subsp. trilocularis</name>
    <dbReference type="NCBI Taxonomy" id="1813537"/>
    <lineage>
        <taxon>Eukaryota</taxon>
        <taxon>Viridiplantae</taxon>
        <taxon>Streptophyta</taxon>
        <taxon>Embryophyta</taxon>
        <taxon>Tracheophyta</taxon>
        <taxon>Spermatophyta</taxon>
        <taxon>Magnoliopsida</taxon>
        <taxon>eudicotyledons</taxon>
        <taxon>Gunneridae</taxon>
        <taxon>Pentapetalae</taxon>
        <taxon>rosids</taxon>
        <taxon>malvids</taxon>
        <taxon>Brassicales</taxon>
        <taxon>Brassicaceae</taxon>
        <taxon>Brassiceae</taxon>
        <taxon>Brassica</taxon>
    </lineage>
</organism>
<sequence>SIYVINPLGGVRLYIQYLFDPTADAAAGFSLEMALPQHAFMFQQQDHHQSVDHEENLSDDGAHMMLGEKKKRLQLEQVKVLEKSFELGNKLEPERKIQLAKALGMQLRQIAIWFQNRRARWKTRQLERDYDSLKKQFESLKSDNDSLLAHNKKLLAEVMSLKNNDCNEGSIIKREAEASWSNNGSIENSSDINLEIPRETTTTPVSTIKDLFPSSIRASTHHRQNHEMVQEESLCNMFNGIEETTTDGYWAWSDPNHNNHRQFN</sequence>
<evidence type="ECO:0000256" key="8">
    <source>
        <dbReference type="PROSITE-ProRule" id="PRU00108"/>
    </source>
</evidence>
<keyword evidence="11" id="KW-0175">Coiled coil</keyword>
<feature type="domain" description="Homeobox" evidence="12">
    <location>
        <begin position="68"/>
        <end position="124"/>
    </location>
</feature>
<keyword evidence="6 8" id="KW-0539">Nucleus</keyword>
<proteinExistence type="inferred from homology"/>
<evidence type="ECO:0000256" key="9">
    <source>
        <dbReference type="RuleBase" id="RU000682"/>
    </source>
</evidence>
<reference evidence="13 14" key="1">
    <citation type="submission" date="2021-03" db="EMBL/GenBank/DDBJ databases">
        <authorList>
            <person name="King G.J."/>
            <person name="Bancroft I."/>
            <person name="Baten A."/>
            <person name="Bloomfield J."/>
            <person name="Borpatragohain P."/>
            <person name="He Z."/>
            <person name="Irish N."/>
            <person name="Irwin J."/>
            <person name="Liu K."/>
            <person name="Mauleon R.P."/>
            <person name="Moore J."/>
            <person name="Morris R."/>
            <person name="Ostergaard L."/>
            <person name="Wang B."/>
            <person name="Wells R."/>
        </authorList>
    </citation>
    <scope>NUCLEOTIDE SEQUENCE [LARGE SCALE GENOMIC DNA]</scope>
    <source>
        <strain evidence="13">R-o-18</strain>
        <tissue evidence="13">Leaf</tissue>
    </source>
</reference>
<dbReference type="Pfam" id="PF00046">
    <property type="entry name" value="Homeodomain"/>
    <property type="match status" value="1"/>
</dbReference>
<dbReference type="InterPro" id="IPR000047">
    <property type="entry name" value="HTH_motif"/>
</dbReference>
<dbReference type="Gene3D" id="1.10.10.60">
    <property type="entry name" value="Homeodomain-like"/>
    <property type="match status" value="1"/>
</dbReference>
<feature type="non-terminal residue" evidence="13">
    <location>
        <position position="1"/>
    </location>
</feature>
<gene>
    <name evidence="13" type="primary">A01p059630.1_BraROA</name>
    <name evidence="13" type="ORF">IGI04_004206</name>
</gene>
<dbReference type="CDD" id="cd00086">
    <property type="entry name" value="homeodomain"/>
    <property type="match status" value="1"/>
</dbReference>
<dbReference type="InterPro" id="IPR001356">
    <property type="entry name" value="HD"/>
</dbReference>
<dbReference type="PANTHER" id="PTHR24326:SF563">
    <property type="entry name" value="HOMEOBOX-LEUCINE ZIPPER PROTEIN ATHB-20"/>
    <property type="match status" value="1"/>
</dbReference>
<dbReference type="InterPro" id="IPR045224">
    <property type="entry name" value="HDZip_class_I_plant"/>
</dbReference>
<evidence type="ECO:0000256" key="2">
    <source>
        <dbReference type="ARBA" id="ARBA00023015"/>
    </source>
</evidence>
<dbReference type="PROSITE" id="PS00027">
    <property type="entry name" value="HOMEOBOX_1"/>
    <property type="match status" value="1"/>
</dbReference>
<keyword evidence="5 10" id="KW-0804">Transcription</keyword>
<feature type="DNA-binding region" description="Homeobox" evidence="8">
    <location>
        <begin position="70"/>
        <end position="125"/>
    </location>
</feature>
<keyword evidence="2 10" id="KW-0805">Transcription regulation</keyword>
<comment type="subcellular location">
    <subcellularLocation>
        <location evidence="1 8 9">Nucleus</location>
    </subcellularLocation>
</comment>
<evidence type="ECO:0000259" key="12">
    <source>
        <dbReference type="PROSITE" id="PS50071"/>
    </source>
</evidence>
<keyword evidence="4 8" id="KW-0371">Homeobox</keyword>
<comment type="caution">
    <text evidence="13">The sequence shown here is derived from an EMBL/GenBank/DDBJ whole genome shotgun (WGS) entry which is preliminary data.</text>
</comment>
<comment type="function">
    <text evidence="10">Transcription factor.</text>
</comment>